<keyword evidence="1" id="KW-1133">Transmembrane helix</keyword>
<keyword evidence="3" id="KW-1185">Reference proteome</keyword>
<protein>
    <submittedName>
        <fullName evidence="2">Uncharacterized protein</fullName>
    </submittedName>
</protein>
<keyword evidence="1" id="KW-0812">Transmembrane</keyword>
<name>A0ABN2PNK7_9MICC</name>
<dbReference type="EMBL" id="BAAALV010000008">
    <property type="protein sequence ID" value="GAA1924154.1"/>
    <property type="molecule type" value="Genomic_DNA"/>
</dbReference>
<organism evidence="2 3">
    <name type="scientific">Arthrobacter gandavensis</name>
    <dbReference type="NCBI Taxonomy" id="169960"/>
    <lineage>
        <taxon>Bacteria</taxon>
        <taxon>Bacillati</taxon>
        <taxon>Actinomycetota</taxon>
        <taxon>Actinomycetes</taxon>
        <taxon>Micrococcales</taxon>
        <taxon>Micrococcaceae</taxon>
        <taxon>Arthrobacter</taxon>
    </lineage>
</organism>
<reference evidence="2 3" key="1">
    <citation type="journal article" date="2019" name="Int. J. Syst. Evol. Microbiol.">
        <title>The Global Catalogue of Microorganisms (GCM) 10K type strain sequencing project: providing services to taxonomists for standard genome sequencing and annotation.</title>
        <authorList>
            <consortium name="The Broad Institute Genomics Platform"/>
            <consortium name="The Broad Institute Genome Sequencing Center for Infectious Disease"/>
            <person name="Wu L."/>
            <person name="Ma J."/>
        </authorList>
    </citation>
    <scope>NUCLEOTIDE SEQUENCE [LARGE SCALE GENOMIC DNA]</scope>
    <source>
        <strain evidence="2 3">JCM 13316</strain>
    </source>
</reference>
<keyword evidence="1" id="KW-0472">Membrane</keyword>
<feature type="transmembrane region" description="Helical" evidence="1">
    <location>
        <begin position="81"/>
        <end position="100"/>
    </location>
</feature>
<feature type="transmembrane region" description="Helical" evidence="1">
    <location>
        <begin position="106"/>
        <end position="123"/>
    </location>
</feature>
<sequence>MDLRTRRGQVVTFAVLPLAAGLLVLFTGALLPVSIMTGILVMLSVAAQRGLGGPAAAVPAGDPRSRSGVARWWNRRRRTGFYAALSVLLMLGLTLARSAFTDTWGGGDLLFAVGLALPLFVILRPPPRTRTRV</sequence>
<feature type="transmembrane region" description="Helical" evidence="1">
    <location>
        <begin position="39"/>
        <end position="60"/>
    </location>
</feature>
<proteinExistence type="predicted"/>
<dbReference type="RefSeq" id="WP_152229550.1">
    <property type="nucleotide sequence ID" value="NZ_BAAALV010000008.1"/>
</dbReference>
<evidence type="ECO:0000313" key="3">
    <source>
        <dbReference type="Proteomes" id="UP001500784"/>
    </source>
</evidence>
<feature type="transmembrane region" description="Helical" evidence="1">
    <location>
        <begin position="12"/>
        <end position="33"/>
    </location>
</feature>
<gene>
    <name evidence="2" type="ORF">GCM10009688_31510</name>
</gene>
<evidence type="ECO:0000256" key="1">
    <source>
        <dbReference type="SAM" id="Phobius"/>
    </source>
</evidence>
<dbReference type="Proteomes" id="UP001500784">
    <property type="component" value="Unassembled WGS sequence"/>
</dbReference>
<evidence type="ECO:0000313" key="2">
    <source>
        <dbReference type="EMBL" id="GAA1924154.1"/>
    </source>
</evidence>
<comment type="caution">
    <text evidence="2">The sequence shown here is derived from an EMBL/GenBank/DDBJ whole genome shotgun (WGS) entry which is preliminary data.</text>
</comment>
<accession>A0ABN2PNK7</accession>